<comment type="caution">
    <text evidence="1">The sequence shown here is derived from an EMBL/GenBank/DDBJ whole genome shotgun (WGS) entry which is preliminary data.</text>
</comment>
<reference evidence="1" key="2">
    <citation type="submission" date="2020-09" db="EMBL/GenBank/DDBJ databases">
        <authorList>
            <person name="Sun Q."/>
            <person name="Zhou Y."/>
        </authorList>
    </citation>
    <scope>NUCLEOTIDE SEQUENCE</scope>
    <source>
        <strain evidence="1">CGMCC 1.12195</strain>
    </source>
</reference>
<keyword evidence="2" id="KW-1185">Reference proteome</keyword>
<reference evidence="1" key="1">
    <citation type="journal article" date="2014" name="Int. J. Syst. Evol. Microbiol.">
        <title>Complete genome sequence of Corynebacterium casei LMG S-19264T (=DSM 44701T), isolated from a smear-ripened cheese.</title>
        <authorList>
            <consortium name="US DOE Joint Genome Institute (JGI-PGF)"/>
            <person name="Walter F."/>
            <person name="Albersmeier A."/>
            <person name="Kalinowski J."/>
            <person name="Ruckert C."/>
        </authorList>
    </citation>
    <scope>NUCLEOTIDE SEQUENCE</scope>
    <source>
        <strain evidence="1">CGMCC 1.12195</strain>
    </source>
</reference>
<evidence type="ECO:0000313" key="2">
    <source>
        <dbReference type="Proteomes" id="UP000660862"/>
    </source>
</evidence>
<proteinExistence type="predicted"/>
<dbReference type="AlphaFoldDB" id="A0A917HCG3"/>
<evidence type="ECO:0000313" key="1">
    <source>
        <dbReference type="EMBL" id="GGG74270.1"/>
    </source>
</evidence>
<dbReference type="Proteomes" id="UP000660862">
    <property type="component" value="Unassembled WGS sequence"/>
</dbReference>
<evidence type="ECO:0008006" key="3">
    <source>
        <dbReference type="Google" id="ProtNLM"/>
    </source>
</evidence>
<name>A0A917HCG3_9SPHI</name>
<dbReference type="EMBL" id="BMER01000001">
    <property type="protein sequence ID" value="GGG74270.1"/>
    <property type="molecule type" value="Genomic_DNA"/>
</dbReference>
<gene>
    <name evidence="1" type="ORF">GCM10007415_02150</name>
</gene>
<accession>A0A917HCG3</accession>
<organism evidence="1 2">
    <name type="scientific">Parapedobacter pyrenivorans</name>
    <dbReference type="NCBI Taxonomy" id="1305674"/>
    <lineage>
        <taxon>Bacteria</taxon>
        <taxon>Pseudomonadati</taxon>
        <taxon>Bacteroidota</taxon>
        <taxon>Sphingobacteriia</taxon>
        <taxon>Sphingobacteriales</taxon>
        <taxon>Sphingobacteriaceae</taxon>
        <taxon>Parapedobacter</taxon>
    </lineage>
</organism>
<protein>
    <recommendedName>
        <fullName evidence="3">PPIC-type PPIASE domain-containing protein</fullName>
    </recommendedName>
</protein>
<sequence length="284" mass="33344">MDKLMVRAFILTFVILTSLLAACNRGKPKPVARSFDQFLYPEDLQGVVPRGVTGVDSIQLVRAYIEQWSRQQALLHHAQRNVNINTDRLDRQVEEYKNGLIVYEYEQALVSQKLDTVITDDEIRRYYESREDLFTLKQPILKVSYIQLQSDAPELERVKRLFVSTDFEEQDVLEKYCARYASQYALHDTSWHYVDELVKKIPLSGIGEDNFDQKGRIFEIIENNELYLIILHDSKFRDTHSPLSLVTNNIRNLILNKRKIDLVDQMQRSIVDDAREKNNIEIYN</sequence>
<dbReference type="PROSITE" id="PS51257">
    <property type="entry name" value="PROKAR_LIPOPROTEIN"/>
    <property type="match status" value="1"/>
</dbReference>